<keyword evidence="6" id="KW-0378">Hydrolase</keyword>
<feature type="domain" description="Cadherin-like beta-sandwich-like" evidence="3">
    <location>
        <begin position="263"/>
        <end position="349"/>
    </location>
</feature>
<sequence>MKGKANVRKVISYLLMFALIFSTFQFGNMSASYADDGDSTLMPEVVLMADSKELTVDYVNGKHMVQYINMGTETFTIKPDKTYDNGAWSIKNVISSDSSMVQKTTGSGENISYQYNAGTDKANGFTLTIELEKKDSSGTVVDSKKYVVNMYYQVDNTVKFSKIIVSDADNITDYTKVEYDSINEGGYYQTSVGKDTSKVKIEVYDNDGYIVSQGITYNGSSSNTVNVTGGDNQIKITITKGSIQTIYNLVVTKRGEAFLQSLTPSTGTLSPSFSKDVYDYDITVPTTVEKIAFTPVSVDNSSTIKVDGIVVKSGKKSQDISLDEGMNKIDIMVTTKEGEVSTYTVAVTRTPKNRSSYLSALTLSSGTLNPGFNKELLEYSVTVENSVTSIYVTPTAEDANATIKVNDKKVSSGVPSKYINLDEGANKITIKVTDDKDNSSTYILNVSRRYGKDNVNLSSLSLTEGKLSPKFDPETYAYSATVDRGVDKVRVKFTCQNDKAKITINGKEYVSGQESDAIKLDIGANLVTVKVVAEDNKTTTTYKISVIRGDIEGKNDWILVAGEWTFYNGYGQQVKNQWVKYDNKWYHLDINGHMEKGWLKIGDKWYFLNEYGIMQTGWLYEKGYWYYLYGDGSMARNSWITLNGNWYLFNDLGEMQTGWTLFGGKWYFLNEKGVMQKGWITYDKNKYYLNDDGTMRNGWIFTGTTWYYLDSTGKMVRGWQTINGKRYYFDAKGAMKTGMIFLDGRWINLNNV</sequence>
<evidence type="ECO:0000256" key="2">
    <source>
        <dbReference type="PROSITE-ProRule" id="PRU00591"/>
    </source>
</evidence>
<dbReference type="InterPro" id="IPR025883">
    <property type="entry name" value="Cadherin-like_domain"/>
</dbReference>
<evidence type="ECO:0000313" key="7">
    <source>
        <dbReference type="Proteomes" id="UP000220840"/>
    </source>
</evidence>
<dbReference type="EC" id="3.5.1.28" evidence="6"/>
<dbReference type="Proteomes" id="UP000789738">
    <property type="component" value="Unassembled WGS sequence"/>
</dbReference>
<gene>
    <name evidence="6" type="primary">lytA_16</name>
    <name evidence="4" type="ORF">CNEO_41264</name>
    <name evidence="6" type="ORF">CNEONATNEC25_03551</name>
    <name evidence="5" type="ORF">CQ394_12860</name>
</gene>
<proteinExistence type="predicted"/>
<reference evidence="5 7" key="1">
    <citation type="submission" date="2017-10" db="EMBL/GenBank/DDBJ databases">
        <title>Effective Description of Clostridium neonatale sp. nov. linked to necrotizing enterocolitis in neonates and a clarification of species assignable to the genus Clostridium (Prazmowski 1880) emend. Lawson and Rainey 2016.</title>
        <authorList>
            <person name="Bernard K."/>
            <person name="Burdz T."/>
            <person name="Wiebe D."/>
            <person name="Balcewich B."/>
            <person name="Alfa M."/>
            <person name="Bernier A.-M."/>
        </authorList>
    </citation>
    <scope>NUCLEOTIDE SEQUENCE [LARGE SCALE GENOMIC DNA]</scope>
    <source>
        <strain evidence="5 7">LCDC99A005</strain>
    </source>
</reference>
<dbReference type="STRING" id="137838.GCA_001458595_04062"/>
<feature type="repeat" description="Cell wall-binding" evidence="2">
    <location>
        <begin position="636"/>
        <end position="655"/>
    </location>
</feature>
<organism evidence="5 7">
    <name type="scientific">Clostridium neonatale</name>
    <dbReference type="NCBI Taxonomy" id="137838"/>
    <lineage>
        <taxon>Bacteria</taxon>
        <taxon>Bacillati</taxon>
        <taxon>Bacillota</taxon>
        <taxon>Clostridia</taxon>
        <taxon>Eubacteriales</taxon>
        <taxon>Clostridiaceae</taxon>
        <taxon>Clostridium</taxon>
    </lineage>
</organism>
<dbReference type="RefSeq" id="WP_058296685.1">
    <property type="nucleotide sequence ID" value="NZ_CAKJVE010000004.1"/>
</dbReference>
<feature type="repeat" description="Cell wall-binding" evidence="2">
    <location>
        <begin position="696"/>
        <end position="715"/>
    </location>
</feature>
<reference evidence="6 8" key="2">
    <citation type="submission" date="2018-06" db="EMBL/GenBank/DDBJ databases">
        <authorList>
            <consortium name="IHU Genomes"/>
        </authorList>
    </citation>
    <scope>NUCLEOTIDE SEQUENCE [LARGE SCALE GENOMIC DNA]</scope>
    <source>
        <strain evidence="6 8">NEC25</strain>
    </source>
</reference>
<accession>A0A2A7MMF6</accession>
<dbReference type="Pfam" id="PF19127">
    <property type="entry name" value="Choline_bind_3"/>
    <property type="match status" value="2"/>
</dbReference>
<feature type="repeat" description="Cell wall-binding" evidence="2">
    <location>
        <begin position="595"/>
        <end position="614"/>
    </location>
</feature>
<evidence type="ECO:0000313" key="4">
    <source>
        <dbReference type="EMBL" id="CAG9704438.1"/>
    </source>
</evidence>
<dbReference type="EMBL" id="CAKJVE010000004">
    <property type="protein sequence ID" value="CAG9704438.1"/>
    <property type="molecule type" value="Genomic_DNA"/>
</dbReference>
<feature type="repeat" description="Cell wall-binding" evidence="2">
    <location>
        <begin position="676"/>
        <end position="695"/>
    </location>
</feature>
<dbReference type="InterPro" id="IPR013783">
    <property type="entry name" value="Ig-like_fold"/>
</dbReference>
<evidence type="ECO:0000259" key="3">
    <source>
        <dbReference type="Pfam" id="PF12733"/>
    </source>
</evidence>
<feature type="repeat" description="Cell wall-binding" evidence="2">
    <location>
        <begin position="615"/>
        <end position="634"/>
    </location>
</feature>
<feature type="repeat" description="Cell wall-binding" evidence="2">
    <location>
        <begin position="575"/>
        <end position="594"/>
    </location>
</feature>
<dbReference type="Proteomes" id="UP000431451">
    <property type="component" value="Unassembled WGS sequence"/>
</dbReference>
<protein>
    <submittedName>
        <fullName evidence="6">Autolysin</fullName>
        <ecNumber evidence="6">3.5.1.28</ecNumber>
    </submittedName>
    <submittedName>
        <fullName evidence="5">Cell wall-binding protein</fullName>
    </submittedName>
</protein>
<dbReference type="AlphaFoldDB" id="A0A2A7MMF6"/>
<dbReference type="Gene3D" id="2.10.270.20">
    <property type="match status" value="1"/>
</dbReference>
<dbReference type="Pfam" id="PF01473">
    <property type="entry name" value="Choline_bind_1"/>
    <property type="match status" value="4"/>
</dbReference>
<dbReference type="InterPro" id="IPR018337">
    <property type="entry name" value="Cell_wall/Cho-bd_repeat"/>
</dbReference>
<dbReference type="PROSITE" id="PS51170">
    <property type="entry name" value="CW"/>
    <property type="match status" value="8"/>
</dbReference>
<dbReference type="EMBL" id="PDCJ01000001">
    <property type="protein sequence ID" value="PEG32541.1"/>
    <property type="molecule type" value="Genomic_DNA"/>
</dbReference>
<reference evidence="4" key="3">
    <citation type="submission" date="2021-10" db="EMBL/GenBank/DDBJ databases">
        <authorList>
            <person name="Mesa V."/>
        </authorList>
    </citation>
    <scope>NUCLEOTIDE SEQUENCE</scope>
    <source>
        <strain evidence="4">CC3_PB</strain>
    </source>
</reference>
<feature type="domain" description="Cadherin-like beta-sandwich-like" evidence="3">
    <location>
        <begin position="358"/>
        <end position="449"/>
    </location>
</feature>
<evidence type="ECO:0000313" key="8">
    <source>
        <dbReference type="Proteomes" id="UP000431451"/>
    </source>
</evidence>
<evidence type="ECO:0000256" key="1">
    <source>
        <dbReference type="ARBA" id="ARBA00022737"/>
    </source>
</evidence>
<evidence type="ECO:0000313" key="5">
    <source>
        <dbReference type="EMBL" id="PEG32541.1"/>
    </source>
</evidence>
<dbReference type="Gene3D" id="2.10.270.10">
    <property type="entry name" value="Cholin Binding"/>
    <property type="match status" value="2"/>
</dbReference>
<keyword evidence="7" id="KW-1185">Reference proteome</keyword>
<dbReference type="Proteomes" id="UP000220840">
    <property type="component" value="Unassembled WGS sequence"/>
</dbReference>
<feature type="repeat" description="Cell wall-binding" evidence="2">
    <location>
        <begin position="656"/>
        <end position="675"/>
    </location>
</feature>
<dbReference type="Gene3D" id="2.60.40.10">
    <property type="entry name" value="Immunoglobulins"/>
    <property type="match status" value="1"/>
</dbReference>
<evidence type="ECO:0000313" key="6">
    <source>
        <dbReference type="EMBL" id="VCT85948.1"/>
    </source>
</evidence>
<dbReference type="EMBL" id="UWJD01000003">
    <property type="protein sequence ID" value="VCT85948.1"/>
    <property type="molecule type" value="Genomic_DNA"/>
</dbReference>
<feature type="domain" description="Cadherin-like beta-sandwich-like" evidence="3">
    <location>
        <begin position="457"/>
        <end position="548"/>
    </location>
</feature>
<dbReference type="OrthoDB" id="1874645at2"/>
<feature type="repeat" description="Cell wall-binding" evidence="2">
    <location>
        <begin position="716"/>
        <end position="735"/>
    </location>
</feature>
<keyword evidence="1" id="KW-0677">Repeat</keyword>
<dbReference type="GO" id="GO:0008745">
    <property type="term" value="F:N-acetylmuramoyl-L-alanine amidase activity"/>
    <property type="evidence" value="ECO:0007669"/>
    <property type="project" value="UniProtKB-EC"/>
</dbReference>
<name>A0A2A7MMF6_9CLOT</name>
<dbReference type="Pfam" id="PF12733">
    <property type="entry name" value="Cadherin-like"/>
    <property type="match status" value="3"/>
</dbReference>
<dbReference type="SUPFAM" id="SSF69360">
    <property type="entry name" value="Cell wall binding repeat"/>
    <property type="match status" value="1"/>
</dbReference>